<dbReference type="CDD" id="cd14688">
    <property type="entry name" value="bZIP_YAP"/>
    <property type="match status" value="1"/>
</dbReference>
<reference evidence="14" key="1">
    <citation type="submission" date="2022-10" db="EMBL/GenBank/DDBJ databases">
        <title>Culturing micro-colonial fungi from biological soil crusts in the Mojave desert and describing Neophaeococcomyces mojavensis, and introducing the new genera and species Taxawa tesnikishii.</title>
        <authorList>
            <person name="Kurbessoian T."/>
            <person name="Stajich J.E."/>
        </authorList>
    </citation>
    <scope>NUCLEOTIDE SEQUENCE</scope>
    <source>
        <strain evidence="14">TK_35</strain>
    </source>
</reference>
<dbReference type="InterPro" id="IPR021833">
    <property type="entry name" value="DUF3425"/>
</dbReference>
<dbReference type="Pfam" id="PF00106">
    <property type="entry name" value="adh_short"/>
    <property type="match status" value="1"/>
</dbReference>
<gene>
    <name evidence="14" type="ORF">H2204_007671</name>
</gene>
<dbReference type="InterPro" id="IPR036291">
    <property type="entry name" value="NAD(P)-bd_dom_sf"/>
</dbReference>
<keyword evidence="15" id="KW-1185">Reference proteome</keyword>
<dbReference type="SUPFAM" id="SSF51735">
    <property type="entry name" value="NAD(P)-binding Rossmann-fold domains"/>
    <property type="match status" value="1"/>
</dbReference>
<evidence type="ECO:0000256" key="13">
    <source>
        <dbReference type="SAM" id="MobiDB-lite"/>
    </source>
</evidence>
<dbReference type="PRINTS" id="PR00081">
    <property type="entry name" value="GDHRDH"/>
</dbReference>
<evidence type="ECO:0000256" key="6">
    <source>
        <dbReference type="ARBA" id="ARBA00023002"/>
    </source>
</evidence>
<organism evidence="14 15">
    <name type="scientific">Knufia peltigerae</name>
    <dbReference type="NCBI Taxonomy" id="1002370"/>
    <lineage>
        <taxon>Eukaryota</taxon>
        <taxon>Fungi</taxon>
        <taxon>Dikarya</taxon>
        <taxon>Ascomycota</taxon>
        <taxon>Pezizomycotina</taxon>
        <taxon>Eurotiomycetes</taxon>
        <taxon>Chaetothyriomycetidae</taxon>
        <taxon>Chaetothyriales</taxon>
        <taxon>Trichomeriaceae</taxon>
        <taxon>Knufia</taxon>
    </lineage>
</organism>
<dbReference type="InterPro" id="IPR020904">
    <property type="entry name" value="Sc_DH/Rdtase_CS"/>
</dbReference>
<sequence>MSVLRPPREGLTLEYLFRPFGILLHPVISASLLFASLKRPDATKQFVYAITKRDISLDSIKTVLKILLTTVTVFKLNKSLSRLALNNFVNDRSWDWQREIVVCTGGASGIGKHVVDELAKRGIQVVILDINPPETQLPQNVSYYKVDLTSKKDIQEVSSRVRQEIGHPSVLINNAGIGSGATILNETDEEVQRTFDVNILAHFKLIKEFLPDMIQHNHGHIVTIASMASFVSVANNVSYSATKAGALALHEGLGNELRARYGANKVRTTIVHPIWVRTPLTDPLTTRKEWKEFTLEPETVAEAIVAQLLKALRGGMAPPARKKTRIESGHPGDSADSMTGGQNMAMERRLKKRESDRKCQRISRERTKSRIAQLEKLVEELSRADDSGKIAALLETVSQLQQERDSLANKLKSIESILFPGGTPATLKDPKVENTPSSALNLSSLAAEPEHDTGAVDPASETSEECLQKFSEPVVNSRRKSDILEVPRSSDLPMTLSTRGTRNHQYMPLLAPIGGYVCECSYARSIQKQTLNFWYQGNMTLSAWMKWPKLVPAVPDHDPFHDDTPIRAILEGWDAVERRGHVHPMWRLLRTMDEGLFSHAETAKSRLGILCNVSRVLRAHLDTTHTQLKKLPKYWPSRVTADHSAYATNFVAWPGVRQALDRDEHRFCSNHFWTMFINSMRVEWPYEFRDCYLLNSATGLYILSPLFDETLKDIRKIGVNESFFRYYPELEGAVNVIHDCPPHAGRMPTDRAPRVDVNGLDLTARVTECRDPSSEMVTNGLHPSPGLGPTLFDQSAPWDLLDSIPEVSLISHRDFV</sequence>
<evidence type="ECO:0000313" key="15">
    <source>
        <dbReference type="Proteomes" id="UP001172681"/>
    </source>
</evidence>
<evidence type="ECO:0000256" key="2">
    <source>
        <dbReference type="ARBA" id="ARBA00006484"/>
    </source>
</evidence>
<comment type="similarity">
    <text evidence="2">Belongs to the short-chain dehydrogenases/reductases (SDR) family.</text>
</comment>
<dbReference type="Pfam" id="PF11905">
    <property type="entry name" value="DUF3425"/>
    <property type="match status" value="1"/>
</dbReference>
<dbReference type="PRINTS" id="PR00080">
    <property type="entry name" value="SDRFAMILY"/>
</dbReference>
<keyword evidence="8" id="KW-0472">Membrane</keyword>
<keyword evidence="7" id="KW-0443">Lipid metabolism</keyword>
<proteinExistence type="inferred from homology"/>
<comment type="caution">
    <text evidence="14">The sequence shown here is derived from an EMBL/GenBank/DDBJ whole genome shotgun (WGS) entry which is preliminary data.</text>
</comment>
<dbReference type="FunFam" id="3.40.50.720:FF:000131">
    <property type="entry name" value="Short-chain dehydrogenase/reductase 3"/>
    <property type="match status" value="1"/>
</dbReference>
<protein>
    <recommendedName>
        <fullName evidence="10">Short-chain dehydrogenase/reductase 3</fullName>
    </recommendedName>
    <alternativeName>
        <fullName evidence="11">Retinal short-chain dehydrogenase/reductase 1</fullName>
    </alternativeName>
</protein>
<dbReference type="AlphaFoldDB" id="A0AA38Y1R3"/>
<dbReference type="Gene3D" id="3.40.50.720">
    <property type="entry name" value="NAD(P)-binding Rossmann-like Domain"/>
    <property type="match status" value="1"/>
</dbReference>
<dbReference type="EMBL" id="JAPDRN010000053">
    <property type="protein sequence ID" value="KAJ9632796.1"/>
    <property type="molecule type" value="Genomic_DNA"/>
</dbReference>
<feature type="coiled-coil region" evidence="12">
    <location>
        <begin position="364"/>
        <end position="417"/>
    </location>
</feature>
<comment type="function">
    <text evidence="9">Catalyzes the reduction of all-trans-retinal to all-trans-retinol in the presence of NADPH.</text>
</comment>
<evidence type="ECO:0000256" key="11">
    <source>
        <dbReference type="ARBA" id="ARBA00082544"/>
    </source>
</evidence>
<dbReference type="GO" id="GO:0016020">
    <property type="term" value="C:membrane"/>
    <property type="evidence" value="ECO:0007669"/>
    <property type="project" value="UniProtKB-SubCell"/>
</dbReference>
<keyword evidence="5" id="KW-1133">Transmembrane helix</keyword>
<dbReference type="GO" id="GO:0052650">
    <property type="term" value="F:all-trans-retinol dehydrogenase (NADP+) activity"/>
    <property type="evidence" value="ECO:0007669"/>
    <property type="project" value="UniProtKB-ARBA"/>
</dbReference>
<dbReference type="PANTHER" id="PTHR24322">
    <property type="entry name" value="PKSB"/>
    <property type="match status" value="1"/>
</dbReference>
<evidence type="ECO:0000256" key="8">
    <source>
        <dbReference type="ARBA" id="ARBA00023136"/>
    </source>
</evidence>
<evidence type="ECO:0000256" key="1">
    <source>
        <dbReference type="ARBA" id="ARBA00004141"/>
    </source>
</evidence>
<evidence type="ECO:0000256" key="5">
    <source>
        <dbReference type="ARBA" id="ARBA00022989"/>
    </source>
</evidence>
<evidence type="ECO:0000256" key="10">
    <source>
        <dbReference type="ARBA" id="ARBA00068717"/>
    </source>
</evidence>
<keyword evidence="12" id="KW-0175">Coiled coil</keyword>
<dbReference type="Proteomes" id="UP001172681">
    <property type="component" value="Unassembled WGS sequence"/>
</dbReference>
<comment type="subcellular location">
    <subcellularLocation>
        <location evidence="1">Membrane</location>
        <topology evidence="1">Multi-pass membrane protein</topology>
    </subcellularLocation>
</comment>
<feature type="region of interest" description="Disordered" evidence="13">
    <location>
        <begin position="316"/>
        <end position="343"/>
    </location>
</feature>
<evidence type="ECO:0000256" key="12">
    <source>
        <dbReference type="SAM" id="Coils"/>
    </source>
</evidence>
<evidence type="ECO:0000256" key="9">
    <source>
        <dbReference type="ARBA" id="ARBA00059620"/>
    </source>
</evidence>
<evidence type="ECO:0000256" key="3">
    <source>
        <dbReference type="ARBA" id="ARBA00022692"/>
    </source>
</evidence>
<dbReference type="InterPro" id="IPR002347">
    <property type="entry name" value="SDR_fam"/>
</dbReference>
<evidence type="ECO:0000256" key="4">
    <source>
        <dbReference type="ARBA" id="ARBA00022857"/>
    </source>
</evidence>
<keyword evidence="6" id="KW-0560">Oxidoreductase</keyword>
<evidence type="ECO:0000256" key="7">
    <source>
        <dbReference type="ARBA" id="ARBA00023098"/>
    </source>
</evidence>
<name>A0AA38Y1R3_9EURO</name>
<dbReference type="PROSITE" id="PS00061">
    <property type="entry name" value="ADH_SHORT"/>
    <property type="match status" value="1"/>
</dbReference>
<keyword evidence="3" id="KW-0812">Transmembrane</keyword>
<dbReference type="PANTHER" id="PTHR24322:SF736">
    <property type="entry name" value="RETINOL DEHYDROGENASE 10"/>
    <property type="match status" value="1"/>
</dbReference>
<accession>A0AA38Y1R3</accession>
<dbReference type="CDD" id="cd05339">
    <property type="entry name" value="17beta-HSDXI-like_SDR_c"/>
    <property type="match status" value="1"/>
</dbReference>
<evidence type="ECO:0000313" key="14">
    <source>
        <dbReference type="EMBL" id="KAJ9632796.1"/>
    </source>
</evidence>
<keyword evidence="4" id="KW-0521">NADP</keyword>